<reference evidence="1 2" key="1">
    <citation type="submission" date="2020-08" db="EMBL/GenBank/DDBJ databases">
        <title>Description of novel Pseudomonas species.</title>
        <authorList>
            <person name="Duman M."/>
            <person name="Mulet M."/>
            <person name="Altun S."/>
            <person name="Saticioglu I.B."/>
            <person name="Lalucat J."/>
            <person name="Garcia-Valdes E."/>
        </authorList>
    </citation>
    <scope>NUCLEOTIDE SEQUENCE [LARGE SCALE GENOMIC DNA]</scope>
    <source>
        <strain evidence="1 2">P66</strain>
    </source>
</reference>
<dbReference type="Proteomes" id="UP000745663">
    <property type="component" value="Unassembled WGS sequence"/>
</dbReference>
<accession>A0ABS2BYQ3</accession>
<gene>
    <name evidence="1" type="ORF">H8F21_14335</name>
</gene>
<name>A0ABS2BYQ3_9PSED</name>
<dbReference type="EMBL" id="JACOPV010000008">
    <property type="protein sequence ID" value="MBM5458742.1"/>
    <property type="molecule type" value="Genomic_DNA"/>
</dbReference>
<sequence>MPLNETNQAEFDKLHTQIHDAIRADHEVRWMQTVGNFGSVRMPEQGMFVKTGPHGNSPRGSIGWVAQVRIKQGQFGSDNYILCHAGPGPGPGDGDGGWLMQHSNNAFYPLTPAEVELVRPYFSDCLPESESFPNGITLGSEETRAIRFLIEPPKDFQPRGGEGASMRMTTVGADGSKTITETVFL</sequence>
<evidence type="ECO:0000313" key="1">
    <source>
        <dbReference type="EMBL" id="MBM5458742.1"/>
    </source>
</evidence>
<organism evidence="1 2">
    <name type="scientific">Pseudomonas arcuscaelestis</name>
    <dbReference type="NCBI Taxonomy" id="2710591"/>
    <lineage>
        <taxon>Bacteria</taxon>
        <taxon>Pseudomonadati</taxon>
        <taxon>Pseudomonadota</taxon>
        <taxon>Gammaproteobacteria</taxon>
        <taxon>Pseudomonadales</taxon>
        <taxon>Pseudomonadaceae</taxon>
        <taxon>Pseudomonas</taxon>
    </lineage>
</organism>
<keyword evidence="2" id="KW-1185">Reference proteome</keyword>
<protein>
    <submittedName>
        <fullName evidence="1">Uncharacterized protein</fullName>
    </submittedName>
</protein>
<evidence type="ECO:0000313" key="2">
    <source>
        <dbReference type="Proteomes" id="UP000745663"/>
    </source>
</evidence>
<proteinExistence type="predicted"/>
<dbReference type="RefSeq" id="WP_203584679.1">
    <property type="nucleotide sequence ID" value="NZ_JACOPV010000008.1"/>
</dbReference>
<comment type="caution">
    <text evidence="1">The sequence shown here is derived from an EMBL/GenBank/DDBJ whole genome shotgun (WGS) entry which is preliminary data.</text>
</comment>